<proteinExistence type="predicted"/>
<keyword evidence="2" id="KW-1185">Reference proteome</keyword>
<accession>A0A232FLS6</accession>
<dbReference type="EMBL" id="NNAY01000036">
    <property type="protein sequence ID" value="OXU31706.1"/>
    <property type="molecule type" value="Genomic_DNA"/>
</dbReference>
<gene>
    <name evidence="1" type="ORF">TSAR_007209</name>
</gene>
<dbReference type="AlphaFoldDB" id="A0A232FLS6"/>
<sequence length="36" mass="4039">MFQTKVVDVRGGQLLVPSNLTLNVFLKVIPRSSSFF</sequence>
<protein>
    <submittedName>
        <fullName evidence="1">Uncharacterized protein</fullName>
    </submittedName>
</protein>
<reference evidence="1 2" key="1">
    <citation type="journal article" date="2017" name="Curr. Biol.">
        <title>The Evolution of Venom by Co-option of Single-Copy Genes.</title>
        <authorList>
            <person name="Martinson E.O."/>
            <person name="Mrinalini"/>
            <person name="Kelkar Y.D."/>
            <person name="Chang C.H."/>
            <person name="Werren J.H."/>
        </authorList>
    </citation>
    <scope>NUCLEOTIDE SEQUENCE [LARGE SCALE GENOMIC DNA]</scope>
    <source>
        <strain evidence="1 2">Alberta</strain>
        <tissue evidence="1">Whole body</tissue>
    </source>
</reference>
<evidence type="ECO:0000313" key="1">
    <source>
        <dbReference type="EMBL" id="OXU31706.1"/>
    </source>
</evidence>
<name>A0A232FLS6_9HYME</name>
<organism evidence="1 2">
    <name type="scientific">Trichomalopsis sarcophagae</name>
    <dbReference type="NCBI Taxonomy" id="543379"/>
    <lineage>
        <taxon>Eukaryota</taxon>
        <taxon>Metazoa</taxon>
        <taxon>Ecdysozoa</taxon>
        <taxon>Arthropoda</taxon>
        <taxon>Hexapoda</taxon>
        <taxon>Insecta</taxon>
        <taxon>Pterygota</taxon>
        <taxon>Neoptera</taxon>
        <taxon>Endopterygota</taxon>
        <taxon>Hymenoptera</taxon>
        <taxon>Apocrita</taxon>
        <taxon>Proctotrupomorpha</taxon>
        <taxon>Chalcidoidea</taxon>
        <taxon>Pteromalidae</taxon>
        <taxon>Pteromalinae</taxon>
        <taxon>Trichomalopsis</taxon>
    </lineage>
</organism>
<dbReference type="Proteomes" id="UP000215335">
    <property type="component" value="Unassembled WGS sequence"/>
</dbReference>
<evidence type="ECO:0000313" key="2">
    <source>
        <dbReference type="Proteomes" id="UP000215335"/>
    </source>
</evidence>
<comment type="caution">
    <text evidence="1">The sequence shown here is derived from an EMBL/GenBank/DDBJ whole genome shotgun (WGS) entry which is preliminary data.</text>
</comment>